<dbReference type="Proteomes" id="UP000054820">
    <property type="component" value="Unassembled WGS sequence"/>
</dbReference>
<sequence>MPRNRMIKSEFWTSEQVMSCSPLARLMFIGLWNFSDDHGVHPGSYKKLKAEVFPYDDYSLDKIQNWISELIQQKLLHEYTVDGQAYWIVTGWSKHQKINKPTYRYPIDASLIPTKPIHNYLMNTSEDISDYSTTPTSPVSENLLRSSDEREKKEKRERKEKYLREVGTSSVCVSDFSSNDGCTQLFEYWKKIMNHPKAKFDCKRQRVIAKALELGFEVSQLQQAIDGCKNTPFNMGQNDRNQVYDDISLIFRDAEHIERFIANADKPAFEQIDSIPNDLMVGVI</sequence>
<protein>
    <submittedName>
        <fullName evidence="3">Uncharacterized protein</fullName>
    </submittedName>
</protein>
<dbReference type="AlphaFoldDB" id="A0A378LD59"/>
<name>A0A378LD59_9GAMM</name>
<accession>A0A378LD59</accession>
<dbReference type="EMBL" id="LNYZ01000005">
    <property type="protein sequence ID" value="KTD79518.1"/>
    <property type="molecule type" value="Genomic_DNA"/>
</dbReference>
<feature type="region of interest" description="Disordered" evidence="1">
    <location>
        <begin position="129"/>
        <end position="160"/>
    </location>
</feature>
<evidence type="ECO:0000313" key="2">
    <source>
        <dbReference type="EMBL" id="KTD79518.1"/>
    </source>
</evidence>
<evidence type="ECO:0000313" key="4">
    <source>
        <dbReference type="Proteomes" id="UP000054820"/>
    </source>
</evidence>
<dbReference type="Proteomes" id="UP000255110">
    <property type="component" value="Unassembled WGS sequence"/>
</dbReference>
<feature type="compositionally biased region" description="Polar residues" evidence="1">
    <location>
        <begin position="129"/>
        <end position="145"/>
    </location>
</feature>
<dbReference type="EMBL" id="UGOY01000001">
    <property type="protein sequence ID" value="STY24597.1"/>
    <property type="molecule type" value="Genomic_DNA"/>
</dbReference>
<proteinExistence type="predicted"/>
<evidence type="ECO:0000256" key="1">
    <source>
        <dbReference type="SAM" id="MobiDB-lite"/>
    </source>
</evidence>
<dbReference type="STRING" id="460.Lstg_0734"/>
<dbReference type="OrthoDB" id="6107855at2"/>
<keyword evidence="4" id="KW-1185">Reference proteome</keyword>
<reference evidence="2 4" key="1">
    <citation type="submission" date="2015-11" db="EMBL/GenBank/DDBJ databases">
        <title>Genomic analysis of 38 Legionella species identifies large and diverse effector repertoires.</title>
        <authorList>
            <person name="Burstein D."/>
            <person name="Amaro F."/>
            <person name="Zusman T."/>
            <person name="Lifshitz Z."/>
            <person name="Cohen O."/>
            <person name="Gilbert J.A."/>
            <person name="Pupko T."/>
            <person name="Shuman H.A."/>
            <person name="Segal G."/>
        </authorList>
    </citation>
    <scope>NUCLEOTIDE SEQUENCE [LARGE SCALE GENOMIC DNA]</scope>
    <source>
        <strain evidence="2 4">SC-18-C9</strain>
    </source>
</reference>
<gene>
    <name evidence="2" type="ORF">Lstg_0734</name>
    <name evidence="3" type="ORF">NCTC11991_03227</name>
</gene>
<feature type="compositionally biased region" description="Basic and acidic residues" evidence="1">
    <location>
        <begin position="146"/>
        <end position="160"/>
    </location>
</feature>
<reference evidence="3 5" key="2">
    <citation type="submission" date="2018-06" db="EMBL/GenBank/DDBJ databases">
        <authorList>
            <consortium name="Pathogen Informatics"/>
            <person name="Doyle S."/>
        </authorList>
    </citation>
    <scope>NUCLEOTIDE SEQUENCE [LARGE SCALE GENOMIC DNA]</scope>
    <source>
        <strain evidence="3 5">NCTC11991</strain>
    </source>
</reference>
<evidence type="ECO:0000313" key="3">
    <source>
        <dbReference type="EMBL" id="STY24597.1"/>
    </source>
</evidence>
<organism evidence="3 5">
    <name type="scientific">Legionella steigerwaltii</name>
    <dbReference type="NCBI Taxonomy" id="460"/>
    <lineage>
        <taxon>Bacteria</taxon>
        <taxon>Pseudomonadati</taxon>
        <taxon>Pseudomonadota</taxon>
        <taxon>Gammaproteobacteria</taxon>
        <taxon>Legionellales</taxon>
        <taxon>Legionellaceae</taxon>
        <taxon>Legionella</taxon>
    </lineage>
</organism>
<evidence type="ECO:0000313" key="5">
    <source>
        <dbReference type="Proteomes" id="UP000255110"/>
    </source>
</evidence>
<dbReference type="RefSeq" id="WP_115324581.1">
    <property type="nucleotide sequence ID" value="NZ_CAAAIO010000004.1"/>
</dbReference>